<proteinExistence type="predicted"/>
<organism evidence="1 2">
    <name type="scientific">Miscanthus lutarioriparius</name>
    <dbReference type="NCBI Taxonomy" id="422564"/>
    <lineage>
        <taxon>Eukaryota</taxon>
        <taxon>Viridiplantae</taxon>
        <taxon>Streptophyta</taxon>
        <taxon>Embryophyta</taxon>
        <taxon>Tracheophyta</taxon>
        <taxon>Spermatophyta</taxon>
        <taxon>Magnoliopsida</taxon>
        <taxon>Liliopsida</taxon>
        <taxon>Poales</taxon>
        <taxon>Poaceae</taxon>
        <taxon>PACMAD clade</taxon>
        <taxon>Panicoideae</taxon>
        <taxon>Andropogonodae</taxon>
        <taxon>Andropogoneae</taxon>
        <taxon>Saccharinae</taxon>
        <taxon>Miscanthus</taxon>
    </lineage>
</organism>
<dbReference type="Proteomes" id="UP000604825">
    <property type="component" value="Unassembled WGS sequence"/>
</dbReference>
<name>A0A811RBW0_9POAL</name>
<dbReference type="Gene3D" id="3.40.50.300">
    <property type="entry name" value="P-loop containing nucleotide triphosphate hydrolases"/>
    <property type="match status" value="1"/>
</dbReference>
<dbReference type="SUPFAM" id="SSF52540">
    <property type="entry name" value="P-loop containing nucleoside triphosphate hydrolases"/>
    <property type="match status" value="1"/>
</dbReference>
<protein>
    <submittedName>
        <fullName evidence="1">Uncharacterized protein</fullName>
    </submittedName>
</protein>
<dbReference type="AlphaFoldDB" id="A0A811RBW0"/>
<comment type="caution">
    <text evidence="1">The sequence shown here is derived from an EMBL/GenBank/DDBJ whole genome shotgun (WGS) entry which is preliminary data.</text>
</comment>
<dbReference type="InterPro" id="IPR027417">
    <property type="entry name" value="P-loop_NTPase"/>
</dbReference>
<reference evidence="1" key="1">
    <citation type="submission" date="2020-10" db="EMBL/GenBank/DDBJ databases">
        <authorList>
            <person name="Han B."/>
            <person name="Lu T."/>
            <person name="Zhao Q."/>
            <person name="Huang X."/>
            <person name="Zhao Y."/>
        </authorList>
    </citation>
    <scope>NUCLEOTIDE SEQUENCE</scope>
</reference>
<evidence type="ECO:0000313" key="1">
    <source>
        <dbReference type="EMBL" id="CAD6267708.1"/>
    </source>
</evidence>
<sequence>MAEVALAGLRLAISPILNKLLANASTYLGVDMANELHELETSIMPQFNLVALEMWQQRNCPFDNITAPPKVFGRDSDRNHIIDLLTNKDNTNRYSGVAIVAHGGAGKSTLAQYVYKE</sequence>
<evidence type="ECO:0000313" key="2">
    <source>
        <dbReference type="Proteomes" id="UP000604825"/>
    </source>
</evidence>
<gene>
    <name evidence="1" type="ORF">NCGR_LOCUS51013</name>
</gene>
<accession>A0A811RBW0</accession>
<dbReference type="OrthoDB" id="603156at2759"/>
<dbReference type="EMBL" id="CAJGYO010000014">
    <property type="protein sequence ID" value="CAD6267708.1"/>
    <property type="molecule type" value="Genomic_DNA"/>
</dbReference>
<keyword evidence="2" id="KW-1185">Reference proteome</keyword>